<dbReference type="InterPro" id="IPR050407">
    <property type="entry name" value="Geranylgeranyl_reductase"/>
</dbReference>
<dbReference type="GO" id="GO:0016628">
    <property type="term" value="F:oxidoreductase activity, acting on the CH-CH group of donors, NAD or NADP as acceptor"/>
    <property type="evidence" value="ECO:0007669"/>
    <property type="project" value="InterPro"/>
</dbReference>
<dbReference type="Gene3D" id="3.50.50.60">
    <property type="entry name" value="FAD/NAD(P)-binding domain"/>
    <property type="match status" value="1"/>
</dbReference>
<dbReference type="PANTHER" id="PTHR42685">
    <property type="entry name" value="GERANYLGERANYL DIPHOSPHATE REDUCTASE"/>
    <property type="match status" value="1"/>
</dbReference>
<dbReference type="PANTHER" id="PTHR42685:SF22">
    <property type="entry name" value="CONDITIONED MEDIUM FACTOR RECEPTOR 1"/>
    <property type="match status" value="1"/>
</dbReference>
<dbReference type="GO" id="GO:0071949">
    <property type="term" value="F:FAD binding"/>
    <property type="evidence" value="ECO:0007669"/>
    <property type="project" value="InterPro"/>
</dbReference>
<dbReference type="NCBIfam" id="TIGR02032">
    <property type="entry name" value="GG-red-SF"/>
    <property type="match status" value="1"/>
</dbReference>
<sequence length="385" mass="40239">MTLDGTIWDVVVVGGGPSGATAALAAAEAGASTILVERSELPRYKLCGGGLIGASLRSLPAGFVVPVRELTSSATFTLSSERAATRHASASFVSMIDRREFDAELVEAAASAGATIATGVTLEQVDQDDALVTLRTSAGTVRARALVGADGSASRVAGYVGARYSQVDLGLEVEIAADESVQAQWRGRLHLDFGQLPGSYAWVFPKGDRLTVGAIAGRGNAAWQQRYLDDFVRHLGLEGLPVERKGGHLTRCRAADSPLARGRALLCGDAAGLLEPWTREGISFALRSGRLAGAAAASLALGEAPPDQVTAGYAQSIDSTLGAEMRAGAALYEVFKGHPAMAHRALASTKVGWRAFERLSRGETTLDRAMRRRPVRIALAMVGGN</sequence>
<organism evidence="2">
    <name type="scientific">freshwater metagenome</name>
    <dbReference type="NCBI Taxonomy" id="449393"/>
    <lineage>
        <taxon>unclassified sequences</taxon>
        <taxon>metagenomes</taxon>
        <taxon>ecological metagenomes</taxon>
    </lineage>
</organism>
<reference evidence="2" key="1">
    <citation type="submission" date="2020-05" db="EMBL/GenBank/DDBJ databases">
        <authorList>
            <person name="Chiriac C."/>
            <person name="Salcher M."/>
            <person name="Ghai R."/>
            <person name="Kavagutti S V."/>
        </authorList>
    </citation>
    <scope>NUCLEOTIDE SEQUENCE</scope>
</reference>
<feature type="domain" description="FAD-binding" evidence="1">
    <location>
        <begin position="9"/>
        <end position="306"/>
    </location>
</feature>
<dbReference type="InterPro" id="IPR011777">
    <property type="entry name" value="Geranylgeranyl_Rdtase_fam"/>
</dbReference>
<dbReference type="InterPro" id="IPR002938">
    <property type="entry name" value="FAD-bd"/>
</dbReference>
<name>A0A6J7EYH8_9ZZZZ</name>
<accession>A0A6J7EYH8</accession>
<proteinExistence type="predicted"/>
<evidence type="ECO:0000259" key="1">
    <source>
        <dbReference type="Pfam" id="PF01494"/>
    </source>
</evidence>
<dbReference type="Pfam" id="PF01494">
    <property type="entry name" value="FAD_binding_3"/>
    <property type="match status" value="1"/>
</dbReference>
<dbReference type="EMBL" id="CAFBLS010000305">
    <property type="protein sequence ID" value="CAB4886284.1"/>
    <property type="molecule type" value="Genomic_DNA"/>
</dbReference>
<gene>
    <name evidence="2" type="ORF">UFOPK3402_01884</name>
</gene>
<protein>
    <submittedName>
        <fullName evidence="2">Unannotated protein</fullName>
    </submittedName>
</protein>
<dbReference type="AlphaFoldDB" id="A0A6J7EYH8"/>
<dbReference type="PRINTS" id="PR00420">
    <property type="entry name" value="RNGMNOXGNASE"/>
</dbReference>
<evidence type="ECO:0000313" key="2">
    <source>
        <dbReference type="EMBL" id="CAB4886284.1"/>
    </source>
</evidence>
<dbReference type="SUPFAM" id="SSF51905">
    <property type="entry name" value="FAD/NAD(P)-binding domain"/>
    <property type="match status" value="1"/>
</dbReference>
<dbReference type="InterPro" id="IPR036188">
    <property type="entry name" value="FAD/NAD-bd_sf"/>
</dbReference>